<reference evidence="2 3" key="1">
    <citation type="submission" date="2019-02" db="EMBL/GenBank/DDBJ databases">
        <title>Genome sequencing of the rare red list fungi Phellinidium pouzarii.</title>
        <authorList>
            <person name="Buettner E."/>
            <person name="Kellner H."/>
        </authorList>
    </citation>
    <scope>NUCLEOTIDE SEQUENCE [LARGE SCALE GENOMIC DNA]</scope>
    <source>
        <strain evidence="2 3">DSM 108285</strain>
    </source>
</reference>
<evidence type="ECO:0000313" key="2">
    <source>
        <dbReference type="EMBL" id="THG98552.1"/>
    </source>
</evidence>
<evidence type="ECO:0000259" key="1">
    <source>
        <dbReference type="PROSITE" id="PS50181"/>
    </source>
</evidence>
<dbReference type="SUPFAM" id="SSF81383">
    <property type="entry name" value="F-box domain"/>
    <property type="match status" value="1"/>
</dbReference>
<dbReference type="Proteomes" id="UP000308199">
    <property type="component" value="Unassembled WGS sequence"/>
</dbReference>
<dbReference type="PROSITE" id="PS50181">
    <property type="entry name" value="FBOX"/>
    <property type="match status" value="1"/>
</dbReference>
<gene>
    <name evidence="2" type="ORF">EW145_g7408</name>
</gene>
<dbReference type="OrthoDB" id="3220023at2759"/>
<name>A0A4V6S0Y9_9AGAM</name>
<sequence length="523" mass="60461">MATKKQILQLATAQEDTPTRRDLVSTLPLELLAEILSSTTPKEVLALARCSRYLCTTLVGNYSTAFIWKNARKSCIPPIPDPTPNFTEPAYAAYIFDGGPCESECYMHWKAEKAISEDRVRKEVLRWLLPAEYSENQFPYIKLYKKAQVDQELFEYEKTVARVNDLEFYYMLKRRKEKKKEKIMQLSKELREWKFGRIQRSQDVCRSNATLTREVANREGWSFWDLKNTSGCLALLKSKKCALDYVTDLDFEIIKPAVEIEIAKMVKKRARSAEEQAYAKRREVVALEYHRLESTNSPKDPVVLPTLDAFREQSVIKTLQNKQGLKPGDMIKNFKDPTAVKVTRDLFTLLKLSEEDQHSYQALNKSGDRIRCKSCDGTVFMNFESMQRHSHRHQDMRIELFSAAQSTQIKFRPVDWGLCGSLMSMAKSAPRKQELKVYGCRHCIQYEALPRADHRLEDDETDRHHEKSVNVTKMRKEKLMSLHGMRGHLFKCHGVSHVADEDIYRVEGNVDASDNYSASLGQT</sequence>
<proteinExistence type="predicted"/>
<dbReference type="InterPro" id="IPR001810">
    <property type="entry name" value="F-box_dom"/>
</dbReference>
<dbReference type="InterPro" id="IPR036047">
    <property type="entry name" value="F-box-like_dom_sf"/>
</dbReference>
<dbReference type="EMBL" id="SGPK01000731">
    <property type="protein sequence ID" value="THG98552.1"/>
    <property type="molecule type" value="Genomic_DNA"/>
</dbReference>
<protein>
    <recommendedName>
        <fullName evidence="1">F-box domain-containing protein</fullName>
    </recommendedName>
</protein>
<comment type="caution">
    <text evidence="2">The sequence shown here is derived from an EMBL/GenBank/DDBJ whole genome shotgun (WGS) entry which is preliminary data.</text>
</comment>
<dbReference type="AlphaFoldDB" id="A0A4V6S0Y9"/>
<organism evidence="2 3">
    <name type="scientific">Phellinidium pouzarii</name>
    <dbReference type="NCBI Taxonomy" id="167371"/>
    <lineage>
        <taxon>Eukaryota</taxon>
        <taxon>Fungi</taxon>
        <taxon>Dikarya</taxon>
        <taxon>Basidiomycota</taxon>
        <taxon>Agaricomycotina</taxon>
        <taxon>Agaricomycetes</taxon>
        <taxon>Hymenochaetales</taxon>
        <taxon>Hymenochaetaceae</taxon>
        <taxon>Phellinidium</taxon>
    </lineage>
</organism>
<feature type="domain" description="F-box" evidence="1">
    <location>
        <begin position="21"/>
        <end position="71"/>
    </location>
</feature>
<keyword evidence="3" id="KW-1185">Reference proteome</keyword>
<accession>A0A4V6S0Y9</accession>
<evidence type="ECO:0000313" key="3">
    <source>
        <dbReference type="Proteomes" id="UP000308199"/>
    </source>
</evidence>
<dbReference type="Pfam" id="PF00646">
    <property type="entry name" value="F-box"/>
    <property type="match status" value="1"/>
</dbReference>